<dbReference type="PANTHER" id="PTHR41913:SF1">
    <property type="entry name" value="DUF1684 DOMAIN-CONTAINING PROTEIN"/>
    <property type="match status" value="1"/>
</dbReference>
<evidence type="ECO:0000313" key="3">
    <source>
        <dbReference type="Proteomes" id="UP000199312"/>
    </source>
</evidence>
<sequence length="205" mass="23728">MMKKLLSLLLISITLTYCTSQNTTYKDEIKLFQYELNTEYADASKSPLTKEDLKTFKALEFFEINEKYKVTAQLEYTPNSPVFELKTTTDRLPLYRKYAIATFVLDGKEHQLNIYQSQDLMNSLEYKNYLFLPFNDTTNGKSTYGGGRFMDLEIPSTESNTIIIDFNKAYNPYCAYNHTYSCPIPPKENTLNIAIEAGVKAYKKH</sequence>
<dbReference type="EMBL" id="FOZP01000005">
    <property type="protein sequence ID" value="SFS59274.1"/>
    <property type="molecule type" value="Genomic_DNA"/>
</dbReference>
<dbReference type="Proteomes" id="UP000199312">
    <property type="component" value="Unassembled WGS sequence"/>
</dbReference>
<dbReference type="Pfam" id="PF07920">
    <property type="entry name" value="DUF1684"/>
    <property type="match status" value="1"/>
</dbReference>
<evidence type="ECO:0000256" key="1">
    <source>
        <dbReference type="SAM" id="SignalP"/>
    </source>
</evidence>
<accession>A0A1I6R3R8</accession>
<name>A0A1I6R3R8_9FLAO</name>
<organism evidence="2 3">
    <name type="scientific">Lutibacter maritimus</name>
    <dbReference type="NCBI Taxonomy" id="593133"/>
    <lineage>
        <taxon>Bacteria</taxon>
        <taxon>Pseudomonadati</taxon>
        <taxon>Bacteroidota</taxon>
        <taxon>Flavobacteriia</taxon>
        <taxon>Flavobacteriales</taxon>
        <taxon>Flavobacteriaceae</taxon>
        <taxon>Lutibacter</taxon>
    </lineage>
</organism>
<keyword evidence="1" id="KW-0732">Signal</keyword>
<gene>
    <name evidence="2" type="ORF">SAMN04488006_2146</name>
</gene>
<keyword evidence="3" id="KW-1185">Reference proteome</keyword>
<reference evidence="3" key="1">
    <citation type="submission" date="2016-10" db="EMBL/GenBank/DDBJ databases">
        <authorList>
            <person name="Varghese N."/>
            <person name="Submissions S."/>
        </authorList>
    </citation>
    <scope>NUCLEOTIDE SEQUENCE [LARGE SCALE GENOMIC DNA]</scope>
    <source>
        <strain evidence="3">DSM 24450</strain>
    </source>
</reference>
<feature type="chain" id="PRO_5011510808" description="DUF1684 domain-containing protein" evidence="1">
    <location>
        <begin position="21"/>
        <end position="205"/>
    </location>
</feature>
<dbReference type="AlphaFoldDB" id="A0A1I6R3R8"/>
<feature type="signal peptide" evidence="1">
    <location>
        <begin position="1"/>
        <end position="20"/>
    </location>
</feature>
<dbReference type="InterPro" id="IPR012467">
    <property type="entry name" value="DUF1684"/>
</dbReference>
<evidence type="ECO:0000313" key="2">
    <source>
        <dbReference type="EMBL" id="SFS59274.1"/>
    </source>
</evidence>
<proteinExistence type="predicted"/>
<dbReference type="PANTHER" id="PTHR41913">
    <property type="entry name" value="DUF1684 DOMAIN-CONTAINING PROTEIN"/>
    <property type="match status" value="1"/>
</dbReference>
<evidence type="ECO:0008006" key="4">
    <source>
        <dbReference type="Google" id="ProtNLM"/>
    </source>
</evidence>
<protein>
    <recommendedName>
        <fullName evidence="4">DUF1684 domain-containing protein</fullName>
    </recommendedName>
</protein>